<evidence type="ECO:0000313" key="3">
    <source>
        <dbReference type="Proteomes" id="UP000247586"/>
    </source>
</evidence>
<dbReference type="SMART" id="SM00746">
    <property type="entry name" value="TRASH"/>
    <property type="match status" value="1"/>
</dbReference>
<dbReference type="InterPro" id="IPR010507">
    <property type="entry name" value="Znf_MYM"/>
</dbReference>
<feature type="domain" description="TRASH" evidence="1">
    <location>
        <begin position="16"/>
        <end position="53"/>
    </location>
</feature>
<organism evidence="2 3">
    <name type="scientific">Metallosphaera hakonensis JCM 8857 = DSM 7519</name>
    <dbReference type="NCBI Taxonomy" id="1293036"/>
    <lineage>
        <taxon>Archaea</taxon>
        <taxon>Thermoproteota</taxon>
        <taxon>Thermoprotei</taxon>
        <taxon>Sulfolobales</taxon>
        <taxon>Sulfolobaceae</taxon>
        <taxon>Metallosphaera</taxon>
    </lineage>
</organism>
<proteinExistence type="predicted"/>
<dbReference type="AlphaFoldDB" id="A0A2U9ISP8"/>
<sequence length="56" mass="6377">MKISLRINNQSPGDKCENCGRPLTPETTYVRQINGQAHYFCCSHCADAFEKEQHCC</sequence>
<gene>
    <name evidence="2" type="ORF">DFR87_04330</name>
</gene>
<dbReference type="GO" id="GO:0008270">
    <property type="term" value="F:zinc ion binding"/>
    <property type="evidence" value="ECO:0007669"/>
    <property type="project" value="InterPro"/>
</dbReference>
<dbReference type="GeneID" id="36834542"/>
<protein>
    <submittedName>
        <fullName evidence="2">Transcriptional regulator</fullName>
    </submittedName>
</protein>
<reference evidence="2 3" key="1">
    <citation type="submission" date="2018-05" db="EMBL/GenBank/DDBJ databases">
        <title>Complete Genome Sequences of Extremely Thermoacidophilic, Metal-Mobilizing Type-Strain Members of the Archaeal Family Sulfolobaceae: Acidianus brierleyi DSM-1651T, Acidianus sulfidivorans DSM-18786T, Metallosphaera hakonensis DSM-7519T, and Metallosphaera prunae DSM-10039T.</title>
        <authorList>
            <person name="Counts J.A."/>
            <person name="Kelly R.M."/>
        </authorList>
    </citation>
    <scope>NUCLEOTIDE SEQUENCE [LARGE SCALE GENOMIC DNA]</scope>
    <source>
        <strain evidence="2 3">HO1-1</strain>
    </source>
</reference>
<dbReference type="RefSeq" id="WP_110368976.1">
    <property type="nucleotide sequence ID" value="NZ_BBBA01000005.1"/>
</dbReference>
<dbReference type="Proteomes" id="UP000247586">
    <property type="component" value="Chromosome"/>
</dbReference>
<dbReference type="Pfam" id="PF06467">
    <property type="entry name" value="zf-FCS"/>
    <property type="match status" value="1"/>
</dbReference>
<evidence type="ECO:0000313" key="2">
    <source>
        <dbReference type="EMBL" id="AWR99045.1"/>
    </source>
</evidence>
<keyword evidence="3" id="KW-1185">Reference proteome</keyword>
<name>A0A2U9ISP8_9CREN</name>
<reference evidence="3" key="2">
    <citation type="submission" date="2020-03" db="EMBL/GenBank/DDBJ databases">
        <title>Complete Genome Sequences of Extremely Thermoacidophilic, Metal-Mobilizing Type-Strain Members of the Archaeal Family Sulfolobaceae: Acidianus brierleyi DSM-1651T, Acidianus sulfidivorans DSM-18786T, Metallosphaera hakonensis DSM-7519T, and Metallosphaera prunae DSM-10039T.</title>
        <authorList>
            <person name="Counts J.A."/>
            <person name="Kelly R.M."/>
        </authorList>
    </citation>
    <scope>NUCLEOTIDE SEQUENCE [LARGE SCALE GENOMIC DNA]</scope>
    <source>
        <strain evidence="3">HO1-1</strain>
    </source>
</reference>
<dbReference type="InterPro" id="IPR011017">
    <property type="entry name" value="TRASH_dom"/>
</dbReference>
<dbReference type="KEGG" id="mhk:DFR87_04330"/>
<accession>A0A2U9ISP8</accession>
<reference evidence="3" key="3">
    <citation type="submission" date="2020-03" db="EMBL/GenBank/DDBJ databases">
        <title>Sequencing and Assembly of Multiple Reported Metal-Biooxidizing Members of the Extremely Thermoacidophilic Archaeal Family Sulfolobaceae.</title>
        <authorList>
            <person name="Counts J.A."/>
            <person name="Kelly R.M."/>
        </authorList>
    </citation>
    <scope>NUCLEOTIDE SEQUENCE [LARGE SCALE GENOMIC DNA]</scope>
    <source>
        <strain evidence="3">HO1-1</strain>
    </source>
</reference>
<evidence type="ECO:0000259" key="1">
    <source>
        <dbReference type="SMART" id="SM00746"/>
    </source>
</evidence>
<dbReference type="OrthoDB" id="37898at2157"/>
<dbReference type="EMBL" id="CP029287">
    <property type="protein sequence ID" value="AWR99045.1"/>
    <property type="molecule type" value="Genomic_DNA"/>
</dbReference>